<name>A0A8H5B8X3_9AGAR</name>
<keyword evidence="3" id="KW-1185">Reference proteome</keyword>
<gene>
    <name evidence="2" type="ORF">D9619_012024</name>
</gene>
<accession>A0A8H5B8X3</accession>
<dbReference type="PROSITE" id="PS50097">
    <property type="entry name" value="BTB"/>
    <property type="match status" value="1"/>
</dbReference>
<comment type="caution">
    <text evidence="2">The sequence shown here is derived from an EMBL/GenBank/DDBJ whole genome shotgun (WGS) entry which is preliminary data.</text>
</comment>
<dbReference type="AlphaFoldDB" id="A0A8H5B8X3"/>
<sequence>MGDDLDKCTRSSAFWYDEGNVVLRVHDTLFRIHRGVLHTHSVVFQDTFKMPQPEDEPLLEGCQVVPMMGDTVEDWENILMFMYQPLKLNPTIPDIHIDKLCSLLRLARKYQFDDLFNSCIQRLHQELPMTLDAFDKAHPALPKKEALKLGGTPLTGPAEHLIKIINTALELEIECILPCAYYLILSRLPLENIASGVSSSLGNGQRVVLNISAQEAVLRGLSVIFFDMLRSVERYTNPSAPLGVTKWEPWCGEARQLALQDAIDIRMMEDDDFNAEGFTIDWPKCEKAFGEIQSRVLFYLSHVRGREFVLARCAPNEEFGSMWSGLCDVCRSKEGEFRDRMRKMYWDRLPAVFGIGRDRTDTDGNVLGVPKSWRELTYYGGAI</sequence>
<evidence type="ECO:0000313" key="2">
    <source>
        <dbReference type="EMBL" id="KAF5318083.1"/>
    </source>
</evidence>
<dbReference type="InterPro" id="IPR000210">
    <property type="entry name" value="BTB/POZ_dom"/>
</dbReference>
<evidence type="ECO:0000259" key="1">
    <source>
        <dbReference type="PROSITE" id="PS50097"/>
    </source>
</evidence>
<dbReference type="Pfam" id="PF00651">
    <property type="entry name" value="BTB"/>
    <property type="match status" value="1"/>
</dbReference>
<dbReference type="InterPro" id="IPR011333">
    <property type="entry name" value="SKP1/BTB/POZ_sf"/>
</dbReference>
<protein>
    <recommendedName>
        <fullName evidence="1">BTB domain-containing protein</fullName>
    </recommendedName>
</protein>
<proteinExistence type="predicted"/>
<dbReference type="SMART" id="SM00225">
    <property type="entry name" value="BTB"/>
    <property type="match status" value="1"/>
</dbReference>
<dbReference type="SUPFAM" id="SSF54695">
    <property type="entry name" value="POZ domain"/>
    <property type="match status" value="1"/>
</dbReference>
<reference evidence="2 3" key="1">
    <citation type="journal article" date="2020" name="ISME J.">
        <title>Uncovering the hidden diversity of litter-decomposition mechanisms in mushroom-forming fungi.</title>
        <authorList>
            <person name="Floudas D."/>
            <person name="Bentzer J."/>
            <person name="Ahren D."/>
            <person name="Johansson T."/>
            <person name="Persson P."/>
            <person name="Tunlid A."/>
        </authorList>
    </citation>
    <scope>NUCLEOTIDE SEQUENCE [LARGE SCALE GENOMIC DNA]</scope>
    <source>
        <strain evidence="2 3">CBS 101986</strain>
    </source>
</reference>
<dbReference type="Gene3D" id="3.30.710.10">
    <property type="entry name" value="Potassium Channel Kv1.1, Chain A"/>
    <property type="match status" value="1"/>
</dbReference>
<dbReference type="OrthoDB" id="3044562at2759"/>
<organism evidence="2 3">
    <name type="scientific">Psilocybe cf. subviscida</name>
    <dbReference type="NCBI Taxonomy" id="2480587"/>
    <lineage>
        <taxon>Eukaryota</taxon>
        <taxon>Fungi</taxon>
        <taxon>Dikarya</taxon>
        <taxon>Basidiomycota</taxon>
        <taxon>Agaricomycotina</taxon>
        <taxon>Agaricomycetes</taxon>
        <taxon>Agaricomycetidae</taxon>
        <taxon>Agaricales</taxon>
        <taxon>Agaricineae</taxon>
        <taxon>Strophariaceae</taxon>
        <taxon>Psilocybe</taxon>
    </lineage>
</organism>
<dbReference type="Proteomes" id="UP000567179">
    <property type="component" value="Unassembled WGS sequence"/>
</dbReference>
<dbReference type="EMBL" id="JAACJJ010000031">
    <property type="protein sequence ID" value="KAF5318083.1"/>
    <property type="molecule type" value="Genomic_DNA"/>
</dbReference>
<evidence type="ECO:0000313" key="3">
    <source>
        <dbReference type="Proteomes" id="UP000567179"/>
    </source>
</evidence>
<dbReference type="CDD" id="cd18186">
    <property type="entry name" value="BTB_POZ_ZBTB_KLHL-like"/>
    <property type="match status" value="1"/>
</dbReference>
<feature type="domain" description="BTB" evidence="1">
    <location>
        <begin position="19"/>
        <end position="83"/>
    </location>
</feature>